<organism evidence="2 3">
    <name type="scientific">Desulfonema magnum</name>
    <dbReference type="NCBI Taxonomy" id="45655"/>
    <lineage>
        <taxon>Bacteria</taxon>
        <taxon>Pseudomonadati</taxon>
        <taxon>Thermodesulfobacteriota</taxon>
        <taxon>Desulfobacteria</taxon>
        <taxon>Desulfobacterales</taxon>
        <taxon>Desulfococcaceae</taxon>
        <taxon>Desulfonema</taxon>
    </lineage>
</organism>
<dbReference type="EMBL" id="CP061800">
    <property type="protein sequence ID" value="QTA87212.1"/>
    <property type="molecule type" value="Genomic_DNA"/>
</dbReference>
<evidence type="ECO:0008006" key="4">
    <source>
        <dbReference type="Google" id="ProtNLM"/>
    </source>
</evidence>
<keyword evidence="1" id="KW-0732">Signal</keyword>
<evidence type="ECO:0000313" key="2">
    <source>
        <dbReference type="EMBL" id="QTA87212.1"/>
    </source>
</evidence>
<name>A0A975BKZ7_9BACT</name>
<sequence>MKIKLIISMFLMAFLCHTSGAKTVFIFNPEAKVTRLGKVRTTLEHTLKSRGIDAEVYLFASSKDFTDSVRRFDADVAIVPSYYHTLMRNTYEWKVILSGHYEGSKVFNKILITPKSLTKPAQLLNKSLATVSLGASSLPYIQRQLPEGLSIEDIRVVSVSKDIDAIMALGFEQVDAAIVTIKSFETLKTINFNAVQDMHILKELNPIEYPKIVAFPHCERIEKFTDAFENMTYEGSGLVVLEFFGVTGFDRE</sequence>
<dbReference type="RefSeq" id="WP_207682507.1">
    <property type="nucleotide sequence ID" value="NZ_CP061800.1"/>
</dbReference>
<gene>
    <name evidence="2" type="ORF">dnm_032420</name>
</gene>
<feature type="signal peptide" evidence="1">
    <location>
        <begin position="1"/>
        <end position="21"/>
    </location>
</feature>
<evidence type="ECO:0000256" key="1">
    <source>
        <dbReference type="SAM" id="SignalP"/>
    </source>
</evidence>
<dbReference type="Pfam" id="PF12974">
    <property type="entry name" value="Phosphonate-bd"/>
    <property type="match status" value="1"/>
</dbReference>
<protein>
    <recommendedName>
        <fullName evidence="4">ABC transporter substrate-binding protein</fullName>
    </recommendedName>
</protein>
<dbReference type="SUPFAM" id="SSF53850">
    <property type="entry name" value="Periplasmic binding protein-like II"/>
    <property type="match status" value="1"/>
</dbReference>
<dbReference type="Proteomes" id="UP000663722">
    <property type="component" value="Chromosome"/>
</dbReference>
<accession>A0A975BKZ7</accession>
<reference evidence="2" key="1">
    <citation type="journal article" date="2021" name="Microb. Physiol.">
        <title>Proteogenomic Insights into the Physiology of Marine, Sulfate-Reducing, Filamentous Desulfonema limicola and Desulfonema magnum.</title>
        <authorList>
            <person name="Schnaars V."/>
            <person name="Wohlbrand L."/>
            <person name="Scheve S."/>
            <person name="Hinrichs C."/>
            <person name="Reinhardt R."/>
            <person name="Rabus R."/>
        </authorList>
    </citation>
    <scope>NUCLEOTIDE SEQUENCE</scope>
    <source>
        <strain evidence="2">4be13</strain>
    </source>
</reference>
<dbReference type="Gene3D" id="3.40.190.10">
    <property type="entry name" value="Periplasmic binding protein-like II"/>
    <property type="match status" value="2"/>
</dbReference>
<keyword evidence="3" id="KW-1185">Reference proteome</keyword>
<evidence type="ECO:0000313" key="3">
    <source>
        <dbReference type="Proteomes" id="UP000663722"/>
    </source>
</evidence>
<dbReference type="CDD" id="cd00648">
    <property type="entry name" value="Periplasmic_Binding_Protein_Type_2"/>
    <property type="match status" value="1"/>
</dbReference>
<feature type="chain" id="PRO_5037846006" description="ABC transporter substrate-binding protein" evidence="1">
    <location>
        <begin position="22"/>
        <end position="252"/>
    </location>
</feature>
<dbReference type="AlphaFoldDB" id="A0A975BKZ7"/>
<dbReference type="KEGG" id="dmm:dnm_032420"/>
<proteinExistence type="predicted"/>